<dbReference type="Gene3D" id="3.40.1280.10">
    <property type="match status" value="1"/>
</dbReference>
<evidence type="ECO:0000313" key="1">
    <source>
        <dbReference type="EMBL" id="VFQ67676.1"/>
    </source>
</evidence>
<accession>A0A484KYN0</accession>
<dbReference type="Proteomes" id="UP000595140">
    <property type="component" value="Unassembled WGS sequence"/>
</dbReference>
<gene>
    <name evidence="1" type="ORF">CCAM_LOCUS9452</name>
</gene>
<dbReference type="InterPro" id="IPR029028">
    <property type="entry name" value="Alpha/beta_knot_MTases"/>
</dbReference>
<proteinExistence type="predicted"/>
<sequence length="193" mass="21639">MEAENPNVGEENVAQVEEPTQLPRPVSFIVDIVPFQRDDHFVGLTPLLPSRLDNIAATYQPVMDAIIGSPMNKAGRVSMIYVHFPRDEGLWFQVDAARSSFIEGVTPAAFERFLERLFRDGCVSGEDNGLRSFDEHISGMLDNNNYVYVVGQFAIGDVGGYIEEKVKVSQYQVNTQIALYQICIALANKWNIH</sequence>
<reference evidence="1 2" key="1">
    <citation type="submission" date="2018-04" db="EMBL/GenBank/DDBJ databases">
        <authorList>
            <person name="Vogel A."/>
        </authorList>
    </citation>
    <scope>NUCLEOTIDE SEQUENCE [LARGE SCALE GENOMIC DNA]</scope>
</reference>
<dbReference type="SUPFAM" id="SSF75217">
    <property type="entry name" value="alpha/beta knot"/>
    <property type="match status" value="1"/>
</dbReference>
<evidence type="ECO:0000313" key="2">
    <source>
        <dbReference type="Proteomes" id="UP000595140"/>
    </source>
</evidence>
<dbReference type="AlphaFoldDB" id="A0A484KYN0"/>
<dbReference type="OrthoDB" id="1431209at2759"/>
<keyword evidence="2" id="KW-1185">Reference proteome</keyword>
<dbReference type="EMBL" id="OOIL02000635">
    <property type="protein sequence ID" value="VFQ67676.1"/>
    <property type="molecule type" value="Genomic_DNA"/>
</dbReference>
<protein>
    <submittedName>
        <fullName evidence="1">Uncharacterized protein</fullName>
    </submittedName>
</protein>
<dbReference type="InterPro" id="IPR029026">
    <property type="entry name" value="tRNA_m1G_MTases_N"/>
</dbReference>
<name>A0A484KYN0_9ASTE</name>
<organism evidence="1 2">
    <name type="scientific">Cuscuta campestris</name>
    <dbReference type="NCBI Taxonomy" id="132261"/>
    <lineage>
        <taxon>Eukaryota</taxon>
        <taxon>Viridiplantae</taxon>
        <taxon>Streptophyta</taxon>
        <taxon>Embryophyta</taxon>
        <taxon>Tracheophyta</taxon>
        <taxon>Spermatophyta</taxon>
        <taxon>Magnoliopsida</taxon>
        <taxon>eudicotyledons</taxon>
        <taxon>Gunneridae</taxon>
        <taxon>Pentapetalae</taxon>
        <taxon>asterids</taxon>
        <taxon>lamiids</taxon>
        <taxon>Solanales</taxon>
        <taxon>Convolvulaceae</taxon>
        <taxon>Cuscuteae</taxon>
        <taxon>Cuscuta</taxon>
        <taxon>Cuscuta subgen. Grammica</taxon>
        <taxon>Cuscuta sect. Cleistogrammica</taxon>
    </lineage>
</organism>